<reference evidence="4" key="1">
    <citation type="journal article" date="2019" name="Int. J. Syst. Evol. Microbiol.">
        <title>The Global Catalogue of Microorganisms (GCM) 10K type strain sequencing project: providing services to taxonomists for standard genome sequencing and annotation.</title>
        <authorList>
            <consortium name="The Broad Institute Genomics Platform"/>
            <consortium name="The Broad Institute Genome Sequencing Center for Infectious Disease"/>
            <person name="Wu L."/>
            <person name="Ma J."/>
        </authorList>
    </citation>
    <scope>NUCLEOTIDE SEQUENCE [LARGE SCALE GENOMIC DNA]</scope>
    <source>
        <strain evidence="4">CGMCC 4.7319</strain>
    </source>
</reference>
<feature type="region of interest" description="Disordered" evidence="1">
    <location>
        <begin position="164"/>
        <end position="204"/>
    </location>
</feature>
<keyword evidence="2" id="KW-0812">Transmembrane</keyword>
<gene>
    <name evidence="3" type="ORF">GCM10011609_73640</name>
</gene>
<dbReference type="Proteomes" id="UP000597656">
    <property type="component" value="Unassembled WGS sequence"/>
</dbReference>
<evidence type="ECO:0000256" key="2">
    <source>
        <dbReference type="SAM" id="Phobius"/>
    </source>
</evidence>
<sequence>MIERRKIAWVLLALGAVLAVVASLQDVFSTVYNGFGSDLVATSTLWVTRTEPDTGGGIGPSALFAAGWPVVVSAIVVAVAVVFLLREQTAFVGRPLAMGGAGMLAGVVLLLVVEVWELERIIASQPINGSERDEVRYHGGFYLLVLATVVGLVGAALAQRRNPEPLVGEDEEGDGVVVHQLGGDDDTPPFGLAIPRDDEQREAR</sequence>
<evidence type="ECO:0000313" key="3">
    <source>
        <dbReference type="EMBL" id="GGN21635.1"/>
    </source>
</evidence>
<dbReference type="EMBL" id="BMNC01000017">
    <property type="protein sequence ID" value="GGN21635.1"/>
    <property type="molecule type" value="Genomic_DNA"/>
</dbReference>
<keyword evidence="2" id="KW-1133">Transmembrane helix</keyword>
<comment type="caution">
    <text evidence="3">The sequence shown here is derived from an EMBL/GenBank/DDBJ whole genome shotgun (WGS) entry which is preliminary data.</text>
</comment>
<evidence type="ECO:0000313" key="4">
    <source>
        <dbReference type="Proteomes" id="UP000597656"/>
    </source>
</evidence>
<feature type="transmembrane region" description="Helical" evidence="2">
    <location>
        <begin position="96"/>
        <end position="116"/>
    </location>
</feature>
<feature type="transmembrane region" description="Helical" evidence="2">
    <location>
        <begin position="136"/>
        <end position="158"/>
    </location>
</feature>
<proteinExistence type="predicted"/>
<feature type="compositionally biased region" description="Basic and acidic residues" evidence="1">
    <location>
        <begin position="195"/>
        <end position="204"/>
    </location>
</feature>
<keyword evidence="2" id="KW-0472">Membrane</keyword>
<accession>A0ABQ2IR64</accession>
<keyword evidence="4" id="KW-1185">Reference proteome</keyword>
<protein>
    <submittedName>
        <fullName evidence="3">Uncharacterized protein</fullName>
    </submittedName>
</protein>
<dbReference type="RefSeq" id="WP_189159508.1">
    <property type="nucleotide sequence ID" value="NZ_BMNC01000017.1"/>
</dbReference>
<feature type="transmembrane region" description="Helical" evidence="2">
    <location>
        <begin position="62"/>
        <end position="84"/>
    </location>
</feature>
<evidence type="ECO:0000256" key="1">
    <source>
        <dbReference type="SAM" id="MobiDB-lite"/>
    </source>
</evidence>
<organism evidence="3 4">
    <name type="scientific">Lentzea pudingi</name>
    <dbReference type="NCBI Taxonomy" id="1789439"/>
    <lineage>
        <taxon>Bacteria</taxon>
        <taxon>Bacillati</taxon>
        <taxon>Actinomycetota</taxon>
        <taxon>Actinomycetes</taxon>
        <taxon>Pseudonocardiales</taxon>
        <taxon>Pseudonocardiaceae</taxon>
        <taxon>Lentzea</taxon>
    </lineage>
</organism>
<name>A0ABQ2IR64_9PSEU</name>